<reference evidence="1 2" key="2">
    <citation type="journal article" date="2018" name="Nature">
        <title>Mutant phenotypes for thousands of bacterial genes of unknown function.</title>
        <authorList>
            <person name="Price M.N."/>
            <person name="Wetmore K.M."/>
            <person name="Waters R.J."/>
            <person name="Callaghan M."/>
            <person name="Ray J."/>
            <person name="Liu H."/>
            <person name="Kuehl J.V."/>
            <person name="Melnyk R.A."/>
            <person name="Lamson J.S."/>
            <person name="Suh Y."/>
            <person name="Carlson H.K."/>
            <person name="Esquivel Z."/>
            <person name="Sadeeshkumar H."/>
            <person name="Chakraborty R."/>
            <person name="Zane G.M."/>
            <person name="Rubin B.E."/>
            <person name="Wall J.D."/>
            <person name="Visel A."/>
            <person name="Bristow J."/>
            <person name="Blow M.J."/>
            <person name="Arkin A.P."/>
            <person name="Deutschbauer A.M."/>
        </authorList>
    </citation>
    <scope>NUCLEOTIDE SEQUENCE [LARGE SCALE GENOMIC DNA]</scope>
    <source>
        <strain evidence="1 2">FW300-N1B4</strain>
    </source>
</reference>
<accession>A0A162BHX5</accession>
<evidence type="ECO:0000313" key="1">
    <source>
        <dbReference type="EMBL" id="KZN15923.1"/>
    </source>
</evidence>
<reference evidence="2" key="1">
    <citation type="submission" date="2016-03" db="EMBL/GenBank/DDBJ databases">
        <authorList>
            <person name="Ray J."/>
            <person name="Price M."/>
            <person name="Deutschbauer A."/>
        </authorList>
    </citation>
    <scope>NUCLEOTIDE SEQUENCE [LARGE SCALE GENOMIC DNA]</scope>
    <source>
        <strain evidence="2">FW300-N1B4</strain>
    </source>
</reference>
<evidence type="ECO:0000313" key="2">
    <source>
        <dbReference type="Proteomes" id="UP000076489"/>
    </source>
</evidence>
<dbReference type="RefSeq" id="WP_063341206.1">
    <property type="nucleotide sequence ID" value="NZ_LUKJ01000003.1"/>
</dbReference>
<dbReference type="EMBL" id="LUKJ01000003">
    <property type="protein sequence ID" value="KZN15923.1"/>
    <property type="molecule type" value="Genomic_DNA"/>
</dbReference>
<dbReference type="AlphaFoldDB" id="A0A162BHX5"/>
<protein>
    <submittedName>
        <fullName evidence="1">Uncharacterized protein</fullName>
    </submittedName>
</protein>
<sequence length="68" mass="7301">MRWTLVLVLAFLALGYSKPPTFEQVETMPAGAARIGPTALQSVLSRSLTAQANNAMLVQQWRGAVALS</sequence>
<name>A0A162BHX5_PSEFL</name>
<proteinExistence type="predicted"/>
<dbReference type="Proteomes" id="UP000076489">
    <property type="component" value="Unassembled WGS sequence"/>
</dbReference>
<gene>
    <name evidence="1" type="ORF">A1D17_07015</name>
</gene>
<organism evidence="1 2">
    <name type="scientific">Pseudomonas fluorescens</name>
    <dbReference type="NCBI Taxonomy" id="294"/>
    <lineage>
        <taxon>Bacteria</taxon>
        <taxon>Pseudomonadati</taxon>
        <taxon>Pseudomonadota</taxon>
        <taxon>Gammaproteobacteria</taxon>
        <taxon>Pseudomonadales</taxon>
        <taxon>Pseudomonadaceae</taxon>
        <taxon>Pseudomonas</taxon>
    </lineage>
</organism>
<comment type="caution">
    <text evidence="1">The sequence shown here is derived from an EMBL/GenBank/DDBJ whole genome shotgun (WGS) entry which is preliminary data.</text>
</comment>